<protein>
    <submittedName>
        <fullName evidence="3">SDR family NAD(P)-dependent oxidoreductase</fullName>
    </submittedName>
</protein>
<accession>A0A5C8ZBG6</accession>
<dbReference type="Proteomes" id="UP000321764">
    <property type="component" value="Unassembled WGS sequence"/>
</dbReference>
<sequence length="267" mass="28789">MMKKILLTGATDGIGLETAKQLAAQGHYLLIHGRSESKLADTEKTLKQLSPNATIESYRADLSSFSETRAMLNAIVESHSALDIIINNAGVYKTPEPITTDGFDIRFVVNTLAPYIIAQALLPTLADDGRIINLSSAGQAPVNLAALAGQQTINDPFQAYAESKLAITMWSIELAESLKPEQVILAVNPGSLLASKMVKEGFGVEGHDLKIGADILVRAALSAEFNNDSGKYFDNDAKQLAAPHADALDVNKRKELIKVIETIIEKY</sequence>
<dbReference type="SUPFAM" id="SSF51735">
    <property type="entry name" value="NAD(P)-binding Rossmann-fold domains"/>
    <property type="match status" value="1"/>
</dbReference>
<gene>
    <name evidence="3" type="ORF">FME95_08200</name>
</gene>
<evidence type="ECO:0000256" key="2">
    <source>
        <dbReference type="RuleBase" id="RU000363"/>
    </source>
</evidence>
<dbReference type="Pfam" id="PF00106">
    <property type="entry name" value="adh_short"/>
    <property type="match status" value="1"/>
</dbReference>
<dbReference type="InterPro" id="IPR002347">
    <property type="entry name" value="SDR_fam"/>
</dbReference>
<dbReference type="OrthoDB" id="109589at2"/>
<evidence type="ECO:0000256" key="1">
    <source>
        <dbReference type="ARBA" id="ARBA00023002"/>
    </source>
</evidence>
<reference evidence="3 4" key="1">
    <citation type="submission" date="2019-07" db="EMBL/GenBank/DDBJ databases">
        <title>Reinekea sp. strain SSH23 genome sequencing and assembly.</title>
        <authorList>
            <person name="Kim I."/>
        </authorList>
    </citation>
    <scope>NUCLEOTIDE SEQUENCE [LARGE SCALE GENOMIC DNA]</scope>
    <source>
        <strain evidence="3 4">SSH23</strain>
    </source>
</reference>
<name>A0A5C8ZBG6_9GAMM</name>
<dbReference type="GO" id="GO:0016491">
    <property type="term" value="F:oxidoreductase activity"/>
    <property type="evidence" value="ECO:0007669"/>
    <property type="project" value="UniProtKB-KW"/>
</dbReference>
<dbReference type="InterPro" id="IPR036291">
    <property type="entry name" value="NAD(P)-bd_dom_sf"/>
</dbReference>
<keyword evidence="1" id="KW-0560">Oxidoreductase</keyword>
<comment type="caution">
    <text evidence="3">The sequence shown here is derived from an EMBL/GenBank/DDBJ whole genome shotgun (WGS) entry which is preliminary data.</text>
</comment>
<dbReference type="EMBL" id="VKAD01000001">
    <property type="protein sequence ID" value="TXR54503.1"/>
    <property type="molecule type" value="Genomic_DNA"/>
</dbReference>
<keyword evidence="4" id="KW-1185">Reference proteome</keyword>
<dbReference type="Gene3D" id="3.40.50.720">
    <property type="entry name" value="NAD(P)-binding Rossmann-like Domain"/>
    <property type="match status" value="1"/>
</dbReference>
<comment type="similarity">
    <text evidence="2">Belongs to the short-chain dehydrogenases/reductases (SDR) family.</text>
</comment>
<dbReference type="AlphaFoldDB" id="A0A5C8ZBG6"/>
<evidence type="ECO:0000313" key="4">
    <source>
        <dbReference type="Proteomes" id="UP000321764"/>
    </source>
</evidence>
<dbReference type="PRINTS" id="PR00081">
    <property type="entry name" value="GDHRDH"/>
</dbReference>
<organism evidence="3 4">
    <name type="scientific">Reinekea thalattae</name>
    <dbReference type="NCBI Taxonomy" id="2593301"/>
    <lineage>
        <taxon>Bacteria</taxon>
        <taxon>Pseudomonadati</taxon>
        <taxon>Pseudomonadota</taxon>
        <taxon>Gammaproteobacteria</taxon>
        <taxon>Oceanospirillales</taxon>
        <taxon>Saccharospirillaceae</taxon>
        <taxon>Reinekea</taxon>
    </lineage>
</organism>
<evidence type="ECO:0000313" key="3">
    <source>
        <dbReference type="EMBL" id="TXR54503.1"/>
    </source>
</evidence>
<dbReference type="PRINTS" id="PR00080">
    <property type="entry name" value="SDRFAMILY"/>
</dbReference>
<dbReference type="PANTHER" id="PTHR43157:SF31">
    <property type="entry name" value="PHOSPHATIDYLINOSITOL-GLYCAN BIOSYNTHESIS CLASS F PROTEIN"/>
    <property type="match status" value="1"/>
</dbReference>
<proteinExistence type="inferred from homology"/>
<dbReference type="PANTHER" id="PTHR43157">
    <property type="entry name" value="PHOSPHATIDYLINOSITOL-GLYCAN BIOSYNTHESIS CLASS F PROTEIN-RELATED"/>
    <property type="match status" value="1"/>
</dbReference>